<dbReference type="PANTHER" id="PTHR22550">
    <property type="entry name" value="SPORE GERMINATION PROTEIN"/>
    <property type="match status" value="1"/>
</dbReference>
<evidence type="ECO:0000256" key="3">
    <source>
        <dbReference type="SAM" id="Phobius"/>
    </source>
</evidence>
<comment type="caution">
    <text evidence="4">The sequence shown here is derived from an EMBL/GenBank/DDBJ whole genome shotgun (WGS) entry which is preliminary data.</text>
</comment>
<reference evidence="4 5" key="1">
    <citation type="submission" date="2021-03" db="EMBL/GenBank/DDBJ databases">
        <title>Genomic Encyclopedia of Type Strains, Phase IV (KMG-IV): sequencing the most valuable type-strain genomes for metagenomic binning, comparative biology and taxonomic classification.</title>
        <authorList>
            <person name="Goeker M."/>
        </authorList>
    </citation>
    <scope>NUCLEOTIDE SEQUENCE [LARGE SCALE GENOMIC DNA]</scope>
    <source>
        <strain evidence="4 5">DSM 28783</strain>
    </source>
</reference>
<comment type="similarity">
    <text evidence="1">Belongs to the GerABKA family.</text>
</comment>
<feature type="transmembrane region" description="Helical" evidence="3">
    <location>
        <begin position="234"/>
        <end position="252"/>
    </location>
</feature>
<protein>
    <recommendedName>
        <fullName evidence="6">Spore germination protein</fullName>
    </recommendedName>
</protein>
<keyword evidence="3" id="KW-0812">Transmembrane</keyword>
<evidence type="ECO:0000313" key="5">
    <source>
        <dbReference type="Proteomes" id="UP001519307"/>
    </source>
</evidence>
<keyword evidence="3" id="KW-1133">Transmembrane helix</keyword>
<dbReference type="EMBL" id="JAGGLM010000003">
    <property type="protein sequence ID" value="MBP2032256.1"/>
    <property type="molecule type" value="Genomic_DNA"/>
</dbReference>
<dbReference type="PANTHER" id="PTHR22550:SF5">
    <property type="entry name" value="LEUCINE ZIPPER PROTEIN 4"/>
    <property type="match status" value="1"/>
</dbReference>
<dbReference type="Proteomes" id="UP001519307">
    <property type="component" value="Unassembled WGS sequence"/>
</dbReference>
<evidence type="ECO:0000256" key="1">
    <source>
        <dbReference type="ARBA" id="ARBA00005278"/>
    </source>
</evidence>
<evidence type="ECO:0008006" key="6">
    <source>
        <dbReference type="Google" id="ProtNLM"/>
    </source>
</evidence>
<dbReference type="Pfam" id="PF03323">
    <property type="entry name" value="GerA"/>
    <property type="match status" value="1"/>
</dbReference>
<sequence length="466" mass="52501">MNAYLDYVCTKLKNNSDFKKRTVNSAYGKIYILFIDNLCDSKFISQYIIAPLVNMNTKTINSDIIKNKVLYGNSIGDVKSNDDAIIHILSGDVLIIFENMSNVIFCEAKGFLKRSSEIPITETVIKGPREGFNEILNDNISMIRRRVKNSDLKIELNILGKESNTSVVLVYIKSKAPIELILKLKHTLKNMKPNFMLDTNYIEEQLKSNNTLFDTIGYTEKPDVAASRLFQGRALIFVDGTPFVISAPYFFLENFQMADDYYLNKIYSNISRLLRFIAFGISVLLPGLYIALTTYHFSFIPVEFILRLSNSRASVPFPTILEVFLMLFFFQLLREASIRLPHPIGQSMSIVGALILGQTAVSAGLTSQSTVIIIALSSISSFLIPKLYGAILVWSSIILFLSSLIGINGFYMGLFMLSSHIASLDSCGYPFLMPLGTCENFNYDDLLYRSNLYSISDNNLDKDDTK</sequence>
<feature type="transmembrane region" description="Helical" evidence="3">
    <location>
        <begin position="315"/>
        <end position="333"/>
    </location>
</feature>
<name>A0ABS4KS64_9CLOT</name>
<evidence type="ECO:0000313" key="4">
    <source>
        <dbReference type="EMBL" id="MBP2032256.1"/>
    </source>
</evidence>
<dbReference type="RefSeq" id="WP_209701243.1">
    <property type="nucleotide sequence ID" value="NZ_JAGGLM010000003.1"/>
</dbReference>
<feature type="transmembrane region" description="Helical" evidence="3">
    <location>
        <begin position="273"/>
        <end position="295"/>
    </location>
</feature>
<dbReference type="PIRSF" id="PIRSF005690">
    <property type="entry name" value="GerBA"/>
    <property type="match status" value="1"/>
</dbReference>
<organism evidence="4 5">
    <name type="scientific">Clostridium algifaecis</name>
    <dbReference type="NCBI Taxonomy" id="1472040"/>
    <lineage>
        <taxon>Bacteria</taxon>
        <taxon>Bacillati</taxon>
        <taxon>Bacillota</taxon>
        <taxon>Clostridia</taxon>
        <taxon>Eubacteriales</taxon>
        <taxon>Clostridiaceae</taxon>
        <taxon>Clostridium</taxon>
    </lineage>
</organism>
<keyword evidence="2 3" id="KW-0472">Membrane</keyword>
<dbReference type="InterPro" id="IPR050768">
    <property type="entry name" value="UPF0353/GerABKA_families"/>
</dbReference>
<proteinExistence type="inferred from homology"/>
<feature type="transmembrane region" description="Helical" evidence="3">
    <location>
        <begin position="391"/>
        <end position="411"/>
    </location>
</feature>
<gene>
    <name evidence="4" type="ORF">J2Z42_000921</name>
</gene>
<feature type="transmembrane region" description="Helical" evidence="3">
    <location>
        <begin position="354"/>
        <end position="379"/>
    </location>
</feature>
<dbReference type="InterPro" id="IPR004995">
    <property type="entry name" value="Spore_Ger"/>
</dbReference>
<keyword evidence="5" id="KW-1185">Reference proteome</keyword>
<accession>A0ABS4KS64</accession>
<evidence type="ECO:0000256" key="2">
    <source>
        <dbReference type="ARBA" id="ARBA00023136"/>
    </source>
</evidence>